<keyword evidence="2" id="KW-1185">Reference proteome</keyword>
<dbReference type="Proteomes" id="UP000298513">
    <property type="component" value="Unassembled WGS sequence"/>
</dbReference>
<evidence type="ECO:0000313" key="1">
    <source>
        <dbReference type="EMBL" id="TGN83888.1"/>
    </source>
</evidence>
<evidence type="ECO:0000313" key="2">
    <source>
        <dbReference type="Proteomes" id="UP000298513"/>
    </source>
</evidence>
<organism evidence="1 2">
    <name type="scientific">Streptomyces griseoluteus</name>
    <dbReference type="NCBI Taxonomy" id="29306"/>
    <lineage>
        <taxon>Bacteria</taxon>
        <taxon>Bacillati</taxon>
        <taxon>Actinomycetota</taxon>
        <taxon>Actinomycetes</taxon>
        <taxon>Kitasatosporales</taxon>
        <taxon>Streptomycetaceae</taxon>
        <taxon>Streptomyces</taxon>
    </lineage>
</organism>
<sequence>MAYVLLGIVGEASVLRRTSGARVVPLGQGMGLLPDPGRAVSEGELVVWSAAGPVARVGAEYFGGLGEQWATVWKGGVAVLGPLHLPEGEPFPAEGSPISRALRRLGVVAGAGEDEFTAVGLGRHRATEDWLH</sequence>
<dbReference type="RefSeq" id="WP_135791511.1">
    <property type="nucleotide sequence ID" value="NZ_JBEPFF010000010.1"/>
</dbReference>
<accession>A0A4Z1DLI8</accession>
<reference evidence="1 2" key="1">
    <citation type="submission" date="2019-04" db="EMBL/GenBank/DDBJ databases">
        <title>Streptomyces sp. nov. Bv016 isolated from bark of Buahinia variegata.</title>
        <authorList>
            <person name="Kanchanasin P."/>
            <person name="Tanasupawat S."/>
            <person name="Yuki M."/>
            <person name="Kudo T."/>
        </authorList>
    </citation>
    <scope>NUCLEOTIDE SEQUENCE [LARGE SCALE GENOMIC DNA]</scope>
    <source>
        <strain evidence="1 2">JCM 4765</strain>
    </source>
</reference>
<proteinExistence type="predicted"/>
<dbReference type="EMBL" id="SRRU01000004">
    <property type="protein sequence ID" value="TGN83888.1"/>
    <property type="molecule type" value="Genomic_DNA"/>
</dbReference>
<name>A0A4Z1DLI8_STRGP</name>
<protein>
    <submittedName>
        <fullName evidence="1">Uncharacterized protein</fullName>
    </submittedName>
</protein>
<comment type="caution">
    <text evidence="1">The sequence shown here is derived from an EMBL/GenBank/DDBJ whole genome shotgun (WGS) entry which is preliminary data.</text>
</comment>
<dbReference type="AlphaFoldDB" id="A0A4Z1DLI8"/>
<gene>
    <name evidence="1" type="ORF">E5082_13680</name>
</gene>